<keyword evidence="6 9" id="KW-0812">Transmembrane</keyword>
<dbReference type="PROSITE" id="PS50928">
    <property type="entry name" value="ABC_TM1"/>
    <property type="match status" value="1"/>
</dbReference>
<feature type="transmembrane region" description="Helical" evidence="9">
    <location>
        <begin position="273"/>
        <end position="292"/>
    </location>
</feature>
<comment type="similarity">
    <text evidence="2 10">Belongs to the binding-protein-dependent transport system permease family. MalFG subfamily.</text>
</comment>
<feature type="transmembrane region" description="Helical" evidence="9">
    <location>
        <begin position="304"/>
        <end position="328"/>
    </location>
</feature>
<comment type="caution">
    <text evidence="12">The sequence shown here is derived from an EMBL/GenBank/DDBJ whole genome shotgun (WGS) entry which is preliminary data.</text>
</comment>
<evidence type="ECO:0000256" key="7">
    <source>
        <dbReference type="ARBA" id="ARBA00022989"/>
    </source>
</evidence>
<feature type="transmembrane region" description="Helical" evidence="9">
    <location>
        <begin position="453"/>
        <end position="473"/>
    </location>
</feature>
<comment type="function">
    <text evidence="10">Part of the ABC transporter complex MalEFGK involved in maltose/maltodextrin import. Probably responsible for the translocation of the substrate across the membrane.</text>
</comment>
<protein>
    <recommendedName>
        <fullName evidence="10">Maltose/maltodextrin transport system permease protein</fullName>
    </recommendedName>
</protein>
<keyword evidence="8 9" id="KW-0472">Membrane</keyword>
<keyword evidence="5 10" id="KW-0762">Sugar transport</keyword>
<dbReference type="Pfam" id="PF00528">
    <property type="entry name" value="BPD_transp_1"/>
    <property type="match status" value="1"/>
</dbReference>
<dbReference type="Proteomes" id="UP000657421">
    <property type="component" value="Unassembled WGS sequence"/>
</dbReference>
<feature type="transmembrane region" description="Helical" evidence="9">
    <location>
        <begin position="55"/>
        <end position="77"/>
    </location>
</feature>
<dbReference type="PANTHER" id="PTHR47314">
    <property type="entry name" value="MALTOSE/MALTODEXTRIN TRANSPORT SYSTEM PERMEASE PROTEIN MALF"/>
    <property type="match status" value="1"/>
</dbReference>
<proteinExistence type="inferred from homology"/>
<comment type="subcellular location">
    <subcellularLocation>
        <location evidence="1 9">Cell membrane</location>
        <topology evidence="1 9">Multi-pass membrane protein</topology>
    </subcellularLocation>
</comment>
<sequence length="486" mass="54577">MAAQEKNSAASAVGSLGKAIGSFFRDFGTAVVKGDAFVKLSLLWMGAGYAKRKQYVKAVLMTILEIAIIAFTVKFAMQYVPKIGSLGTVKMEKVFNMKTMKSEFNNYDNSFTILLFSLFSFVVWLAAAVVWFKNIINAYVLQKMEEEGQHINTFREDLKSLVEEKFHITLLTLPVLGVVIFTLIPILLLIFVAFTNYDQQHMPPTELFSWVGLNNFISLFGGGGLTTTFGYAFVRVLGWTLVWAFFATFTTYIGGILLSLLLNSKKTRWPKMWRTLFIVTIAVPQFVSLLLVRNFFSNGGIVNTICNTIGLTGFLRSIGLVSTSYIPFLSAPGWAHVMIILINIWIGVPYQMLIATGVLMNLPSDQLESARVDGATKFQIFRKITMPYLLFVTGPALITDFVKNINNFNVIYLLTQDVYTTTNQAMANSQAKEVDLLVTWLFRLTQDYYNYKMASAIGIIVFIICAVFTLVAFNRMIKGDKEGTYQ</sequence>
<evidence type="ECO:0000256" key="10">
    <source>
        <dbReference type="RuleBase" id="RU367050"/>
    </source>
</evidence>
<keyword evidence="13" id="KW-1185">Reference proteome</keyword>
<name>A0ABR7NC44_9FIRM</name>
<evidence type="ECO:0000256" key="6">
    <source>
        <dbReference type="ARBA" id="ARBA00022692"/>
    </source>
</evidence>
<feature type="transmembrane region" description="Helical" evidence="9">
    <location>
        <begin position="168"/>
        <end position="195"/>
    </location>
</feature>
<dbReference type="InterPro" id="IPR035906">
    <property type="entry name" value="MetI-like_sf"/>
</dbReference>
<evidence type="ECO:0000256" key="1">
    <source>
        <dbReference type="ARBA" id="ARBA00004651"/>
    </source>
</evidence>
<keyword evidence="7 9" id="KW-1133">Transmembrane helix</keyword>
<evidence type="ECO:0000256" key="3">
    <source>
        <dbReference type="ARBA" id="ARBA00022448"/>
    </source>
</evidence>
<evidence type="ECO:0000256" key="5">
    <source>
        <dbReference type="ARBA" id="ARBA00022597"/>
    </source>
</evidence>
<evidence type="ECO:0000259" key="11">
    <source>
        <dbReference type="PROSITE" id="PS50928"/>
    </source>
</evidence>
<feature type="domain" description="ABC transmembrane type-1" evidence="11">
    <location>
        <begin position="237"/>
        <end position="472"/>
    </location>
</feature>
<dbReference type="RefSeq" id="WP_249308399.1">
    <property type="nucleotide sequence ID" value="NZ_JACRSZ010000008.1"/>
</dbReference>
<keyword evidence="4 10" id="KW-1003">Cell membrane</keyword>
<dbReference type="InterPro" id="IPR000515">
    <property type="entry name" value="MetI-like"/>
</dbReference>
<dbReference type="CDD" id="cd06261">
    <property type="entry name" value="TM_PBP2"/>
    <property type="match status" value="1"/>
</dbReference>
<evidence type="ECO:0000256" key="2">
    <source>
        <dbReference type="ARBA" id="ARBA00009047"/>
    </source>
</evidence>
<feature type="transmembrane region" description="Helical" evidence="9">
    <location>
        <begin position="380"/>
        <end position="398"/>
    </location>
</feature>
<dbReference type="Gene3D" id="1.10.3720.10">
    <property type="entry name" value="MetI-like"/>
    <property type="match status" value="1"/>
</dbReference>
<accession>A0ABR7NC44</accession>
<evidence type="ECO:0000256" key="8">
    <source>
        <dbReference type="ARBA" id="ARBA00023136"/>
    </source>
</evidence>
<evidence type="ECO:0000313" key="12">
    <source>
        <dbReference type="EMBL" id="MBC8573283.1"/>
    </source>
</evidence>
<evidence type="ECO:0000313" key="13">
    <source>
        <dbReference type="Proteomes" id="UP000657421"/>
    </source>
</evidence>
<gene>
    <name evidence="12" type="ORF">H8716_09325</name>
</gene>
<keyword evidence="3 9" id="KW-0813">Transport</keyword>
<evidence type="ECO:0000256" key="9">
    <source>
        <dbReference type="RuleBase" id="RU363032"/>
    </source>
</evidence>
<evidence type="ECO:0000256" key="4">
    <source>
        <dbReference type="ARBA" id="ARBA00022475"/>
    </source>
</evidence>
<feature type="transmembrane region" description="Helical" evidence="9">
    <location>
        <begin position="334"/>
        <end position="359"/>
    </location>
</feature>
<organism evidence="12 13">
    <name type="scientific">Jingyaoa shaoxingensis</name>
    <dbReference type="NCBI Taxonomy" id="2763671"/>
    <lineage>
        <taxon>Bacteria</taxon>
        <taxon>Bacillati</taxon>
        <taxon>Bacillota</taxon>
        <taxon>Clostridia</taxon>
        <taxon>Lachnospirales</taxon>
        <taxon>Lachnospiraceae</taxon>
        <taxon>Jingyaoa</taxon>
    </lineage>
</organism>
<feature type="transmembrane region" description="Helical" evidence="9">
    <location>
        <begin position="215"/>
        <end position="234"/>
    </location>
</feature>
<dbReference type="EMBL" id="JACRSZ010000008">
    <property type="protein sequence ID" value="MBC8573283.1"/>
    <property type="molecule type" value="Genomic_DNA"/>
</dbReference>
<reference evidence="12 13" key="1">
    <citation type="submission" date="2020-08" db="EMBL/GenBank/DDBJ databases">
        <title>Genome public.</title>
        <authorList>
            <person name="Liu C."/>
            <person name="Sun Q."/>
        </authorList>
    </citation>
    <scope>NUCLEOTIDE SEQUENCE [LARGE SCALE GENOMIC DNA]</scope>
    <source>
        <strain evidence="12 13">NSJ-46</strain>
    </source>
</reference>
<feature type="transmembrane region" description="Helical" evidence="9">
    <location>
        <begin position="241"/>
        <end position="261"/>
    </location>
</feature>
<feature type="transmembrane region" description="Helical" evidence="9">
    <location>
        <begin position="111"/>
        <end position="132"/>
    </location>
</feature>
<dbReference type="PANTHER" id="PTHR47314:SF1">
    <property type="entry name" value="MALTOSE_MALTODEXTRIN TRANSPORT SYSTEM PERMEASE PROTEIN MALF"/>
    <property type="match status" value="1"/>
</dbReference>
<dbReference type="SUPFAM" id="SSF161098">
    <property type="entry name" value="MetI-like"/>
    <property type="match status" value="1"/>
</dbReference>